<name>A0ABP0EZE4_CLALP</name>
<evidence type="ECO:0000256" key="4">
    <source>
        <dbReference type="ARBA" id="ARBA00008298"/>
    </source>
</evidence>
<reference evidence="15 16" key="1">
    <citation type="submission" date="2024-02" db="EMBL/GenBank/DDBJ databases">
        <authorList>
            <person name="Daric V."/>
            <person name="Darras S."/>
        </authorList>
    </citation>
    <scope>NUCLEOTIDE SEQUENCE [LARGE SCALE GENOMIC DNA]</scope>
</reference>
<feature type="coiled-coil region" evidence="14">
    <location>
        <begin position="41"/>
        <end position="91"/>
    </location>
</feature>
<keyword evidence="10" id="KW-0472">Membrane</keyword>
<protein>
    <recommendedName>
        <fullName evidence="5">Macoilin</fullName>
    </recommendedName>
    <alternativeName>
        <fullName evidence="13">Transmembrane protein 57</fullName>
    </alternativeName>
</protein>
<keyword evidence="12" id="KW-0539">Nucleus</keyword>
<evidence type="ECO:0000256" key="3">
    <source>
        <dbReference type="ARBA" id="ARBA00004269"/>
    </source>
</evidence>
<evidence type="ECO:0000256" key="13">
    <source>
        <dbReference type="ARBA" id="ARBA00031129"/>
    </source>
</evidence>
<comment type="caution">
    <text evidence="15">The sequence shown here is derived from an EMBL/GenBank/DDBJ whole genome shotgun (WGS) entry which is preliminary data.</text>
</comment>
<organism evidence="15 16">
    <name type="scientific">Clavelina lepadiformis</name>
    <name type="common">Light-bulb sea squirt</name>
    <name type="synonym">Ascidia lepadiformis</name>
    <dbReference type="NCBI Taxonomy" id="159417"/>
    <lineage>
        <taxon>Eukaryota</taxon>
        <taxon>Metazoa</taxon>
        <taxon>Chordata</taxon>
        <taxon>Tunicata</taxon>
        <taxon>Ascidiacea</taxon>
        <taxon>Aplousobranchia</taxon>
        <taxon>Clavelinidae</taxon>
        <taxon>Clavelina</taxon>
    </lineage>
</organism>
<keyword evidence="11" id="KW-0325">Glycoprotein</keyword>
<sequence>MYVETTVSLRDLKSSQLHVDLCQPFAAHCKQQRNLRRRCKRKEEEENASRAAAAARRCREKKAAAVLITAKKNLEIEIKMMQMSLKQKEEECSGLGGSSVMLAFQYIAYDTNVAVDHLTLTYCHDCFYSELFQFFQQLQVHDKSIMESETLMSALEAMQEKNALLEKLLIVGTCLKLVFSQPWET</sequence>
<keyword evidence="9" id="KW-1133">Transmembrane helix</keyword>
<evidence type="ECO:0000256" key="10">
    <source>
        <dbReference type="ARBA" id="ARBA00023136"/>
    </source>
</evidence>
<evidence type="ECO:0000313" key="16">
    <source>
        <dbReference type="Proteomes" id="UP001642483"/>
    </source>
</evidence>
<evidence type="ECO:0000256" key="1">
    <source>
        <dbReference type="ARBA" id="ARBA00003440"/>
    </source>
</evidence>
<evidence type="ECO:0000256" key="2">
    <source>
        <dbReference type="ARBA" id="ARBA00004232"/>
    </source>
</evidence>
<dbReference type="EMBL" id="CAWYQH010000001">
    <property type="protein sequence ID" value="CAK8672863.1"/>
    <property type="molecule type" value="Genomic_DNA"/>
</dbReference>
<comment type="subcellular location">
    <subcellularLocation>
        <location evidence="2">Nucleus membrane</location>
        <topology evidence="2">Multi-pass membrane protein</topology>
    </subcellularLocation>
    <subcellularLocation>
        <location evidence="3">Rough endoplasmic reticulum membrane</location>
        <topology evidence="3">Multi-pass membrane protein</topology>
    </subcellularLocation>
</comment>
<evidence type="ECO:0000256" key="12">
    <source>
        <dbReference type="ARBA" id="ARBA00023242"/>
    </source>
</evidence>
<comment type="similarity">
    <text evidence="4">Belongs to the macoilin family.</text>
</comment>
<comment type="function">
    <text evidence="1">Plays a role in the regulation of neuronal activity.</text>
</comment>
<evidence type="ECO:0000256" key="9">
    <source>
        <dbReference type="ARBA" id="ARBA00022989"/>
    </source>
</evidence>
<evidence type="ECO:0000256" key="8">
    <source>
        <dbReference type="ARBA" id="ARBA00022824"/>
    </source>
</evidence>
<evidence type="ECO:0000256" key="7">
    <source>
        <dbReference type="ARBA" id="ARBA00022692"/>
    </source>
</evidence>
<keyword evidence="16" id="KW-1185">Reference proteome</keyword>
<evidence type="ECO:0000256" key="11">
    <source>
        <dbReference type="ARBA" id="ARBA00023180"/>
    </source>
</evidence>
<keyword evidence="8" id="KW-0256">Endoplasmic reticulum</keyword>
<keyword evidence="14" id="KW-0175">Coiled coil</keyword>
<evidence type="ECO:0000256" key="5">
    <source>
        <dbReference type="ARBA" id="ARBA00021882"/>
    </source>
</evidence>
<dbReference type="PANTHER" id="PTHR47464">
    <property type="entry name" value="MACOILIN"/>
    <property type="match status" value="1"/>
</dbReference>
<dbReference type="InterPro" id="IPR019130">
    <property type="entry name" value="Macoilin"/>
</dbReference>
<evidence type="ECO:0000256" key="14">
    <source>
        <dbReference type="SAM" id="Coils"/>
    </source>
</evidence>
<dbReference type="PANTHER" id="PTHR47464:SF2">
    <property type="entry name" value="MACOILIN"/>
    <property type="match status" value="1"/>
</dbReference>
<evidence type="ECO:0000256" key="6">
    <source>
        <dbReference type="ARBA" id="ARBA00022553"/>
    </source>
</evidence>
<keyword evidence="7" id="KW-0812">Transmembrane</keyword>
<keyword evidence="6" id="KW-0597">Phosphoprotein</keyword>
<dbReference type="Proteomes" id="UP001642483">
    <property type="component" value="Unassembled WGS sequence"/>
</dbReference>
<accession>A0ABP0EZE4</accession>
<proteinExistence type="inferred from homology"/>
<gene>
    <name evidence="15" type="ORF">CVLEPA_LOCUS2541</name>
</gene>
<evidence type="ECO:0000313" key="15">
    <source>
        <dbReference type="EMBL" id="CAK8672863.1"/>
    </source>
</evidence>